<evidence type="ECO:0000256" key="1">
    <source>
        <dbReference type="SAM" id="Coils"/>
    </source>
</evidence>
<organism evidence="2 3">
    <name type="scientific">Trichococcus shcherbakoviae</name>
    <dbReference type="NCBI Taxonomy" id="2094020"/>
    <lineage>
        <taxon>Bacteria</taxon>
        <taxon>Bacillati</taxon>
        <taxon>Bacillota</taxon>
        <taxon>Bacilli</taxon>
        <taxon>Lactobacillales</taxon>
        <taxon>Carnobacteriaceae</taxon>
        <taxon>Trichococcus</taxon>
    </lineage>
</organism>
<dbReference type="EMBL" id="UNRR01000018">
    <property type="protein sequence ID" value="SYZ78519.1"/>
    <property type="molecule type" value="Genomic_DNA"/>
</dbReference>
<name>A0A383TFT2_9LACT</name>
<keyword evidence="1" id="KW-0175">Coiled coil</keyword>
<dbReference type="RefSeq" id="WP_119093051.1">
    <property type="nucleotide sequence ID" value="NZ_UNRR01000018.1"/>
</dbReference>
<evidence type="ECO:0000313" key="3">
    <source>
        <dbReference type="Proteomes" id="UP000262072"/>
    </source>
</evidence>
<dbReference type="Proteomes" id="UP000262072">
    <property type="component" value="Unassembled WGS sequence"/>
</dbReference>
<proteinExistence type="predicted"/>
<evidence type="ECO:0000313" key="2">
    <source>
        <dbReference type="EMBL" id="SYZ78519.1"/>
    </source>
</evidence>
<accession>A0A383TFT2</accession>
<feature type="coiled-coil region" evidence="1">
    <location>
        <begin position="17"/>
        <end position="51"/>
    </location>
</feature>
<reference evidence="3" key="1">
    <citation type="submission" date="2018-05" db="EMBL/GenBank/DDBJ databases">
        <authorList>
            <person name="Strepis N."/>
        </authorList>
    </citation>
    <scope>NUCLEOTIDE SEQUENCE [LARGE SCALE GENOMIC DNA]</scope>
</reference>
<sequence length="192" mass="22449">MKFEEKITKINETIEKIDNQLGEVEVLQALIEQLMDNHADLKKISKRADENPAEERWLKYEFDRISRRTETFFNHSQEIIRKIDETSLKTLKSLTDIGNELDSNGLRSIEPITTYDKAFFTQLCNMADKSGLTIFRLDDYAKKYAKDKDHVKSALNKLEYNRLIDCNPSLDGAVYSIQIFNFSEDMREPLNQ</sequence>
<dbReference type="AlphaFoldDB" id="A0A383TFT2"/>
<protein>
    <submittedName>
        <fullName evidence="2">Uncharacterized protein</fullName>
    </submittedName>
</protein>
<gene>
    <name evidence="2" type="ORF">TART1_1303</name>
</gene>